<dbReference type="EMBL" id="LR902747">
    <property type="protein sequence ID" value="CAD7251035.1"/>
    <property type="molecule type" value="Genomic_DNA"/>
</dbReference>
<keyword evidence="4" id="KW-0539">Nucleus</keyword>
<dbReference type="InterPro" id="IPR001650">
    <property type="entry name" value="Helicase_C-like"/>
</dbReference>
<dbReference type="PROSITE" id="PS50082">
    <property type="entry name" value="WD_REPEATS_2"/>
    <property type="match status" value="3"/>
</dbReference>
<dbReference type="SUPFAM" id="SSF50978">
    <property type="entry name" value="WD40 repeat-like"/>
    <property type="match status" value="1"/>
</dbReference>
<dbReference type="PANTHER" id="PTHR45903">
    <property type="entry name" value="GLUTAMATE-RICH WD REPEAT-CONTAINING PROTEIN 1"/>
    <property type="match status" value="1"/>
</dbReference>
<evidence type="ECO:0000256" key="6">
    <source>
        <dbReference type="PROSITE-ProRule" id="PRU00221"/>
    </source>
</evidence>
<dbReference type="InterPro" id="IPR051972">
    <property type="entry name" value="Glutamate-rich_WD_repeat"/>
</dbReference>
<keyword evidence="2 6" id="KW-0853">WD repeat</keyword>
<evidence type="ECO:0000256" key="7">
    <source>
        <dbReference type="SAM" id="MobiDB-lite"/>
    </source>
</evidence>
<evidence type="ECO:0000256" key="5">
    <source>
        <dbReference type="ARBA" id="ARBA00040876"/>
    </source>
</evidence>
<dbReference type="InterPro" id="IPR015943">
    <property type="entry name" value="WD40/YVTN_repeat-like_dom_sf"/>
</dbReference>
<feature type="repeat" description="WD" evidence="6">
    <location>
        <begin position="1410"/>
        <end position="1451"/>
    </location>
</feature>
<feature type="region of interest" description="Disordered" evidence="7">
    <location>
        <begin position="1083"/>
        <end position="1140"/>
    </location>
</feature>
<dbReference type="Pfam" id="PF12265">
    <property type="entry name" value="CAF1C_H4-bd"/>
    <property type="match status" value="1"/>
</dbReference>
<dbReference type="Pfam" id="PF17911">
    <property type="entry name" value="Ski2_N"/>
    <property type="match status" value="1"/>
</dbReference>
<evidence type="ECO:0000313" key="9">
    <source>
        <dbReference type="EMBL" id="CAD7251035.1"/>
    </source>
</evidence>
<dbReference type="PROSITE" id="PS51194">
    <property type="entry name" value="HELICASE_CTER"/>
    <property type="match status" value="1"/>
</dbReference>
<sequence length="1726" mass="192751">MKKIHEVGTYGKQGLRMVAVKGAIFGRELEASQKLLPWEPDLESLLNIQTSPSPFELAVEKDLVTGEVIGFTEVPVDEVGCPRNSVSMRRAPGKVEDGVKGSPSNLPFWPGGLDLPPLAKIEVAALDGELETVPPGFSHGLDFKAKEKSLNAEQVAANTDKSAKSGRGEAEIDFGKILEFEEDISVWASEPQKASEKQRKEGEDIALEEALIMHQPEMESHFQEPTVVIEISKAPSADTSAFGADPKRSTEFAQILDVTKPITDFHKLVPYPAQTWPFQLDMFQMQAILCLERHDSVFVAAHTSAVHYINDAERGVVWEESLIMLPDHIGIVLLSATVPNILEFADWVGRIKKRKVYVSSTLKRPVPLEHYLYTYTGSGGKGKDNRFLLVDASGNFLQNGYAAAVASKKQAKEQPTGKGPRKGFHGGGGMNPQQEKNMWIGLLDHLKRNDKLPVVAFTLSRNRCDSNAMLLSSVDLTTAAEKHEIHSFIQKCVSRLKGSDKRLPQVVHMSSLMERGIGVHHSGILPLLKEVIEMLFQQGLVKLLFATETFAMGVNMPARTVVFDSTRKHDGQSWRDLHPSEYIQMAGRAGRRGLDATGTVIILCKGEVPETSDLVRMMLGKPTVLQSKFRITYSMILNLLRVEQLRVEDMMKRSFCEASQQRQGSKVLGSGRVLWLSHKEHQNVIGVLLEPPSSKSDSLSIFILQDPDASQVQHDSTDGKKEEWKSLLGLVTAEPQLPEFTSAHPTVVSFPPTSIVRFGKKVLKVDASAIMTDWRRRRRLDSSSEAENLLLALKSLSLPSLRLGGPAVLVSWYYVACVAAGSGKGFDWLDPVKDLGMKELEACDKWKSYQMALEGLQSHACISCQHFSEHLQLMCERLAAEAEEEHYRYLISEKALSALPEYEGKLRVLQALGYVDPNLTVQLKGRVACEMGTHELMITELIFENVLTDLPPAEITALLSSLVFQGRKTDSLDTADLPANLAKGVERFKEVALKIGHIQRDSGLPDPPLDFVEQLNFGLVLVVFEWAKGVSFSEIARMTDVQEGLIIRAIQRLEEVLRDVRSAARIVGDPLLFQKMEESSAAIKRDIMSDSGEPKGGDDVDMDEEMEEDDEDDDESGIDEEEGGEEAGASGEEKKEKKVYLPGEPLGEGEELECDESAYVLFQQAHAGAPCLSFDIIPDHLGDKRETFPATCYCVAGTQSARSHGNNLIVMKMTNLRSNKKANKENDDSEDSDSSSDEEDEDDKPELEAALVAHQGTINRVRAHKLPDGKVLAASWSELAKVHIWDLTRPLQAVEDPHSMTAYVRKKESPKPLFTFKGHLQEGYAMDWSPTNVGWLVTGDCVKNIHLWKPTEGGKWSVDQKPFVGHTASVEDLQWSPTEKTVFASCSVDRTIGIWDVRAPPQKGMMLSVKNAHENDINVISWNRQEPFIVSGGDDGKVNVWDLRDFQVSETPEPVAKFKHHTQPVTTVEWHPTDSSIFASGGGDNQIAIWDLAVERGDDPNDIPEVPAQLLFIHQGQEDIKELHWHRQIPGLIISTAHSGFHIFKTISELEKLHTQQLEEDYEKELSKERDQLHSLLPELTHPTQLGTKDREWEKCRKDLEELYEWEGRHLERIKPVLCEPLITSRETISLPSERLPDMKGLLSSSQYLVKNIGSLYALPSSRSVEGGEELEEREMRRRILVIEKRKKVMEKRIQKFDDLLRFDYAPCLKMSQMEPDGIMSSTPLH</sequence>
<feature type="compositionally biased region" description="Basic and acidic residues" evidence="7">
    <location>
        <begin position="1083"/>
        <end position="1098"/>
    </location>
</feature>
<dbReference type="PRINTS" id="PR00320">
    <property type="entry name" value="GPROTEINBRPT"/>
</dbReference>
<dbReference type="Gene3D" id="2.130.10.10">
    <property type="entry name" value="YVTN repeat-like/Quinoprotein amine dehydrogenase"/>
    <property type="match status" value="1"/>
</dbReference>
<dbReference type="InterPro" id="IPR019775">
    <property type="entry name" value="WD40_repeat_CS"/>
</dbReference>
<dbReference type="Gene3D" id="1.10.3380.30">
    <property type="match status" value="2"/>
</dbReference>
<dbReference type="GO" id="GO:0005730">
    <property type="term" value="C:nucleolus"/>
    <property type="evidence" value="ECO:0007669"/>
    <property type="project" value="TreeGrafter"/>
</dbReference>
<dbReference type="SUPFAM" id="SSF52540">
    <property type="entry name" value="P-loop containing nucleoside triphosphate hydrolases"/>
    <property type="match status" value="1"/>
</dbReference>
<evidence type="ECO:0000259" key="8">
    <source>
        <dbReference type="PROSITE" id="PS51194"/>
    </source>
</evidence>
<dbReference type="FunFam" id="1.10.3380.30:FF:000001">
    <property type="entry name" value="Ski2 ATP-dependent RNA helicase"/>
    <property type="match status" value="1"/>
</dbReference>
<dbReference type="SMART" id="SM01142">
    <property type="entry name" value="DSHCT"/>
    <property type="match status" value="1"/>
</dbReference>
<dbReference type="InterPro" id="IPR020472">
    <property type="entry name" value="WD40_PAC1"/>
</dbReference>
<evidence type="ECO:0000256" key="1">
    <source>
        <dbReference type="ARBA" id="ARBA00004123"/>
    </source>
</evidence>
<keyword evidence="10" id="KW-1185">Reference proteome</keyword>
<dbReference type="Proteomes" id="UP000677054">
    <property type="component" value="Unassembled WGS sequence"/>
</dbReference>
<feature type="compositionally biased region" description="Acidic residues" evidence="7">
    <location>
        <begin position="1099"/>
        <end position="1125"/>
    </location>
</feature>
<proteinExistence type="predicted"/>
<reference evidence="9" key="1">
    <citation type="submission" date="2020-11" db="EMBL/GenBank/DDBJ databases">
        <authorList>
            <person name="Tran Van P."/>
        </authorList>
    </citation>
    <scope>NUCLEOTIDE SEQUENCE</scope>
</reference>
<keyword evidence="3" id="KW-0677">Repeat</keyword>
<evidence type="ECO:0000256" key="2">
    <source>
        <dbReference type="ARBA" id="ARBA00022574"/>
    </source>
</evidence>
<feature type="compositionally biased region" description="Acidic residues" evidence="7">
    <location>
        <begin position="1227"/>
        <end position="1245"/>
    </location>
</feature>
<dbReference type="CDD" id="cd18795">
    <property type="entry name" value="SF2_C_Ski2"/>
    <property type="match status" value="1"/>
</dbReference>
<dbReference type="FunFam" id="3.40.50.300:FF:000447">
    <property type="entry name" value="helicase SKI2W isoform X2"/>
    <property type="match status" value="1"/>
</dbReference>
<dbReference type="PROSITE" id="PS50294">
    <property type="entry name" value="WD_REPEATS_REGION"/>
    <property type="match status" value="3"/>
</dbReference>
<dbReference type="GO" id="GO:0042254">
    <property type="term" value="P:ribosome biogenesis"/>
    <property type="evidence" value="ECO:0007669"/>
    <property type="project" value="TreeGrafter"/>
</dbReference>
<dbReference type="InterPro" id="IPR001680">
    <property type="entry name" value="WD40_rpt"/>
</dbReference>
<evidence type="ECO:0000256" key="3">
    <source>
        <dbReference type="ARBA" id="ARBA00022737"/>
    </source>
</evidence>
<dbReference type="Pfam" id="PF13234">
    <property type="entry name" value="MTR4_beta-barrel"/>
    <property type="match status" value="1"/>
</dbReference>
<dbReference type="InterPro" id="IPR025696">
    <property type="entry name" value="Beta-barrel_MTR4"/>
</dbReference>
<feature type="repeat" description="WD" evidence="6">
    <location>
        <begin position="1458"/>
        <end position="1492"/>
    </location>
</feature>
<feature type="domain" description="Helicase C-terminal" evidence="8">
    <location>
        <begin position="475"/>
        <end position="640"/>
    </location>
</feature>
<dbReference type="Gene3D" id="3.40.50.300">
    <property type="entry name" value="P-loop containing nucleotide triphosphate hydrolases"/>
    <property type="match status" value="3"/>
</dbReference>
<dbReference type="InterPro" id="IPR027417">
    <property type="entry name" value="P-loop_NTPase"/>
</dbReference>
<dbReference type="Pfam" id="PF08148">
    <property type="entry name" value="DSHCT"/>
    <property type="match status" value="1"/>
</dbReference>
<dbReference type="InterPro" id="IPR022052">
    <property type="entry name" value="Histone-bd_RBBP4-like_N"/>
</dbReference>
<dbReference type="InterPro" id="IPR040801">
    <property type="entry name" value="Ski2_N"/>
</dbReference>
<dbReference type="InterPro" id="IPR036322">
    <property type="entry name" value="WD40_repeat_dom_sf"/>
</dbReference>
<protein>
    <recommendedName>
        <fullName evidence="5">Glutamate-rich WD repeat-containing protein 1</fullName>
    </recommendedName>
</protein>
<organism evidence="9">
    <name type="scientific">Darwinula stevensoni</name>
    <dbReference type="NCBI Taxonomy" id="69355"/>
    <lineage>
        <taxon>Eukaryota</taxon>
        <taxon>Metazoa</taxon>
        <taxon>Ecdysozoa</taxon>
        <taxon>Arthropoda</taxon>
        <taxon>Crustacea</taxon>
        <taxon>Oligostraca</taxon>
        <taxon>Ostracoda</taxon>
        <taxon>Podocopa</taxon>
        <taxon>Podocopida</taxon>
        <taxon>Darwinulocopina</taxon>
        <taxon>Darwinuloidea</taxon>
        <taxon>Darwinulidae</taxon>
        <taxon>Darwinula</taxon>
    </lineage>
</organism>
<dbReference type="SMART" id="SM00320">
    <property type="entry name" value="WD40"/>
    <property type="match status" value="5"/>
</dbReference>
<feature type="region of interest" description="Disordered" evidence="7">
    <location>
        <begin position="407"/>
        <end position="430"/>
    </location>
</feature>
<dbReference type="OrthoDB" id="64767at2759"/>
<dbReference type="SMART" id="SM00490">
    <property type="entry name" value="HELICc"/>
    <property type="match status" value="1"/>
</dbReference>
<dbReference type="EMBL" id="CAJPEV010003230">
    <property type="protein sequence ID" value="CAG0899278.1"/>
    <property type="molecule type" value="Genomic_DNA"/>
</dbReference>
<dbReference type="InterPro" id="IPR012961">
    <property type="entry name" value="Ski2/MTR4_C"/>
</dbReference>
<accession>A0A7R9ABG9</accession>
<gene>
    <name evidence="9" type="ORF">DSTB1V02_LOCUS10803</name>
</gene>
<evidence type="ECO:0000256" key="4">
    <source>
        <dbReference type="ARBA" id="ARBA00023242"/>
    </source>
</evidence>
<evidence type="ECO:0000313" key="10">
    <source>
        <dbReference type="Proteomes" id="UP000677054"/>
    </source>
</evidence>
<comment type="subcellular location">
    <subcellularLocation>
        <location evidence="1">Nucleus</location>
    </subcellularLocation>
</comment>
<name>A0A7R9ABG9_9CRUS</name>
<feature type="region of interest" description="Disordered" evidence="7">
    <location>
        <begin position="1216"/>
        <end position="1245"/>
    </location>
</feature>
<feature type="repeat" description="WD" evidence="6">
    <location>
        <begin position="1363"/>
        <end position="1398"/>
    </location>
</feature>
<dbReference type="Pfam" id="PF00271">
    <property type="entry name" value="Helicase_C"/>
    <property type="match status" value="1"/>
</dbReference>
<dbReference type="PROSITE" id="PS00678">
    <property type="entry name" value="WD_REPEATS_1"/>
    <property type="match status" value="1"/>
</dbReference>
<dbReference type="Pfam" id="PF00400">
    <property type="entry name" value="WD40"/>
    <property type="match status" value="3"/>
</dbReference>
<dbReference type="PANTHER" id="PTHR45903:SF1">
    <property type="entry name" value="GLUTAMATE-RICH WD REPEAT-CONTAINING PROTEIN 1"/>
    <property type="match status" value="1"/>
</dbReference>